<dbReference type="EMBL" id="JACFYJ010000099">
    <property type="protein sequence ID" value="MEI6002187.1"/>
    <property type="molecule type" value="Genomic_DNA"/>
</dbReference>
<dbReference type="SUPFAM" id="SSF52151">
    <property type="entry name" value="FabD/lysophospholipase-like"/>
    <property type="match status" value="1"/>
</dbReference>
<keyword evidence="2 4" id="KW-0442">Lipid degradation</keyword>
<dbReference type="PROSITE" id="PS51635">
    <property type="entry name" value="PNPLA"/>
    <property type="match status" value="1"/>
</dbReference>
<protein>
    <submittedName>
        <fullName evidence="7">Patatin-like phospholipase family protein</fullName>
    </submittedName>
</protein>
<evidence type="ECO:0000256" key="2">
    <source>
        <dbReference type="ARBA" id="ARBA00022963"/>
    </source>
</evidence>
<feature type="short sequence motif" description="GXGXXG" evidence="4">
    <location>
        <begin position="55"/>
        <end position="60"/>
    </location>
</feature>
<feature type="short sequence motif" description="GXSXG" evidence="4">
    <location>
        <begin position="82"/>
        <end position="86"/>
    </location>
</feature>
<evidence type="ECO:0000313" key="8">
    <source>
        <dbReference type="Proteomes" id="UP001386437"/>
    </source>
</evidence>
<evidence type="ECO:0000313" key="7">
    <source>
        <dbReference type="EMBL" id="MEI6002187.1"/>
    </source>
</evidence>
<dbReference type="InterPro" id="IPR002641">
    <property type="entry name" value="PNPLA_dom"/>
</dbReference>
<dbReference type="InterPro" id="IPR050301">
    <property type="entry name" value="NTE"/>
</dbReference>
<evidence type="ECO:0000256" key="3">
    <source>
        <dbReference type="ARBA" id="ARBA00023098"/>
    </source>
</evidence>
<feature type="active site" description="Nucleophile" evidence="4">
    <location>
        <position position="84"/>
    </location>
</feature>
<keyword evidence="3 4" id="KW-0443">Lipid metabolism</keyword>
<keyword evidence="1 4" id="KW-0378">Hydrolase</keyword>
<dbReference type="InterPro" id="IPR016035">
    <property type="entry name" value="Acyl_Trfase/lysoPLipase"/>
</dbReference>
<comment type="caution">
    <text evidence="7">The sequence shown here is derived from an EMBL/GenBank/DDBJ whole genome shotgun (WGS) entry which is preliminary data.</text>
</comment>
<dbReference type="PANTHER" id="PTHR14226:SF57">
    <property type="entry name" value="BLR7027 PROTEIN"/>
    <property type="match status" value="1"/>
</dbReference>
<feature type="domain" description="PNPLA" evidence="6">
    <location>
        <begin position="51"/>
        <end position="281"/>
    </location>
</feature>
<evidence type="ECO:0000256" key="1">
    <source>
        <dbReference type="ARBA" id="ARBA00022801"/>
    </source>
</evidence>
<dbReference type="Pfam" id="PF01734">
    <property type="entry name" value="Patatin"/>
    <property type="match status" value="1"/>
</dbReference>
<dbReference type="PANTHER" id="PTHR14226">
    <property type="entry name" value="NEUROPATHY TARGET ESTERASE/SWISS CHEESE D.MELANOGASTER"/>
    <property type="match status" value="1"/>
</dbReference>
<sequence length="435" mass="47914">MVKKTAMHAAAQRSAQASRASTRPRKTSDAQLAPGTRTTSAHPAIDAQVVLVLQGGGALGAYQAGVFEALHDAGIEPDWVIGTSIGAINGAIIAGNPPAERMNRLRAFWERVTWAGPQALNWLAACAPACDAMAVPAAWLTAWSTAWAAWMPDGEQWLRNLSIVSQGLPAFFTPRAGAWLGAHTPVGIEQAAFYHTDPLAETLASLIDFDYLNRKETRLTVGTVGVGSGQMRYFTNRDERLDVQHVMASAAFPPGFPSVRIDGEAYWDGGIYSNTPLEAVLDDRPRHSSVIFTVQLWPAHGSEPASIREAMSRQRDIQYSSRAESHLERQRQIHRLRHVIRELGKHMDDSVRDSAVVKELLNWGCGTTMQVIELDAPSFGRDDLHKDIDFSTDGIRRRWDAGYADAQRMIERAPWREEPDPMEGIAIHRSDPEAV</sequence>
<feature type="region of interest" description="Disordered" evidence="5">
    <location>
        <begin position="1"/>
        <end position="40"/>
    </location>
</feature>
<dbReference type="CDD" id="cd07209">
    <property type="entry name" value="Pat_hypo_Ecoli_Z1214_like"/>
    <property type="match status" value="1"/>
</dbReference>
<feature type="active site" description="Proton acceptor" evidence="4">
    <location>
        <position position="268"/>
    </location>
</feature>
<dbReference type="Gene3D" id="3.40.1090.10">
    <property type="entry name" value="Cytosolic phospholipase A2 catalytic domain"/>
    <property type="match status" value="2"/>
</dbReference>
<gene>
    <name evidence="7" type="ORF">H3V53_35175</name>
</gene>
<evidence type="ECO:0000256" key="5">
    <source>
        <dbReference type="SAM" id="MobiDB-lite"/>
    </source>
</evidence>
<keyword evidence="8" id="KW-1185">Reference proteome</keyword>
<name>A0ABU8J3A3_9BURK</name>
<organism evidence="7 8">
    <name type="scientific">Paraburkholderia bengalensis</name>
    <dbReference type="NCBI Taxonomy" id="2747562"/>
    <lineage>
        <taxon>Bacteria</taxon>
        <taxon>Pseudomonadati</taxon>
        <taxon>Pseudomonadota</taxon>
        <taxon>Betaproteobacteria</taxon>
        <taxon>Burkholderiales</taxon>
        <taxon>Burkholderiaceae</taxon>
        <taxon>Paraburkholderia</taxon>
    </lineage>
</organism>
<feature type="compositionally biased region" description="Low complexity" evidence="5">
    <location>
        <begin position="9"/>
        <end position="21"/>
    </location>
</feature>
<dbReference type="InterPro" id="IPR021095">
    <property type="entry name" value="DUF3734"/>
</dbReference>
<dbReference type="Pfam" id="PF12536">
    <property type="entry name" value="DUF3734"/>
    <property type="match status" value="1"/>
</dbReference>
<evidence type="ECO:0000256" key="4">
    <source>
        <dbReference type="PROSITE-ProRule" id="PRU01161"/>
    </source>
</evidence>
<feature type="short sequence motif" description="DGA/G" evidence="4">
    <location>
        <begin position="268"/>
        <end position="270"/>
    </location>
</feature>
<evidence type="ECO:0000259" key="6">
    <source>
        <dbReference type="PROSITE" id="PS51635"/>
    </source>
</evidence>
<reference evidence="7 8" key="1">
    <citation type="journal article" date="2022" name="Arch. Microbiol.">
        <title>Paraburkholderia bengalensis sp. nov. isolated from roots of Oryza sativa, IR64.</title>
        <authorList>
            <person name="Nag P."/>
            <person name="Mondal N."/>
            <person name="Sarkar J."/>
            <person name="Das S."/>
        </authorList>
    </citation>
    <scope>NUCLEOTIDE SEQUENCE [LARGE SCALE GENOMIC DNA]</scope>
    <source>
        <strain evidence="7 8">IR64_4_BI</strain>
    </source>
</reference>
<dbReference type="Proteomes" id="UP001386437">
    <property type="component" value="Unassembled WGS sequence"/>
</dbReference>
<proteinExistence type="predicted"/>
<dbReference type="RefSeq" id="WP_336601831.1">
    <property type="nucleotide sequence ID" value="NZ_JACFYJ010000099.1"/>
</dbReference>
<accession>A0ABU8J3A3</accession>